<feature type="domain" description="PHD-type" evidence="10">
    <location>
        <begin position="170"/>
        <end position="216"/>
    </location>
</feature>
<keyword evidence="5" id="KW-0862">Zinc</keyword>
<dbReference type="InterPro" id="IPR013083">
    <property type="entry name" value="Znf_RING/FYVE/PHD"/>
</dbReference>
<dbReference type="Gene3D" id="3.30.40.10">
    <property type="entry name" value="Zinc/RING finger domain, C3HC4 (zinc finger)"/>
    <property type="match status" value="3"/>
</dbReference>
<dbReference type="GO" id="GO:0008270">
    <property type="term" value="F:zinc ion binding"/>
    <property type="evidence" value="ECO:0007669"/>
    <property type="project" value="UniProtKB-KW"/>
</dbReference>
<dbReference type="InterPro" id="IPR019786">
    <property type="entry name" value="Zinc_finger_PHD-type_CS"/>
</dbReference>
<evidence type="ECO:0000256" key="2">
    <source>
        <dbReference type="ARBA" id="ARBA00022723"/>
    </source>
</evidence>
<keyword evidence="6" id="KW-0805">Transcription regulation</keyword>
<dbReference type="PANTHER" id="PTHR45888">
    <property type="entry name" value="HL01030P-RELATED"/>
    <property type="match status" value="1"/>
</dbReference>
<evidence type="ECO:0000313" key="11">
    <source>
        <dbReference type="EMBL" id="VDN17972.1"/>
    </source>
</evidence>
<evidence type="ECO:0000256" key="5">
    <source>
        <dbReference type="ARBA" id="ARBA00022833"/>
    </source>
</evidence>
<dbReference type="SMART" id="SM00249">
    <property type="entry name" value="PHD"/>
    <property type="match status" value="3"/>
</dbReference>
<reference evidence="11 12" key="2">
    <citation type="submission" date="2018-11" db="EMBL/GenBank/DDBJ databases">
        <authorList>
            <consortium name="Pathogen Informatics"/>
        </authorList>
    </citation>
    <scope>NUCLEOTIDE SEQUENCE [LARGE SCALE GENOMIC DNA]</scope>
</reference>
<dbReference type="Pfam" id="PF00628">
    <property type="entry name" value="PHD"/>
    <property type="match status" value="2"/>
</dbReference>
<dbReference type="PANTHER" id="PTHR45888:SF6">
    <property type="entry name" value="HL01030P-RELATED"/>
    <property type="match status" value="1"/>
</dbReference>
<accession>A0A183DQ41</accession>
<evidence type="ECO:0000256" key="8">
    <source>
        <dbReference type="ARBA" id="ARBA00023242"/>
    </source>
</evidence>
<dbReference type="GO" id="GO:0042800">
    <property type="term" value="F:histone H3K4 methyltransferase activity"/>
    <property type="evidence" value="ECO:0007669"/>
    <property type="project" value="TreeGrafter"/>
</dbReference>
<dbReference type="AlphaFoldDB" id="A0A183DQ41"/>
<organism evidence="13">
    <name type="scientific">Gongylonema pulchrum</name>
    <dbReference type="NCBI Taxonomy" id="637853"/>
    <lineage>
        <taxon>Eukaryota</taxon>
        <taxon>Metazoa</taxon>
        <taxon>Ecdysozoa</taxon>
        <taxon>Nematoda</taxon>
        <taxon>Chromadorea</taxon>
        <taxon>Rhabditida</taxon>
        <taxon>Spirurina</taxon>
        <taxon>Spiruromorpha</taxon>
        <taxon>Spiruroidea</taxon>
        <taxon>Gongylonematidae</taxon>
        <taxon>Gongylonema</taxon>
    </lineage>
</organism>
<dbReference type="PROSITE" id="PS01359">
    <property type="entry name" value="ZF_PHD_1"/>
    <property type="match status" value="1"/>
</dbReference>
<feature type="domain" description="PHD-type" evidence="10">
    <location>
        <begin position="50"/>
        <end position="105"/>
    </location>
</feature>
<dbReference type="OrthoDB" id="308383at2759"/>
<dbReference type="GO" id="GO:0044666">
    <property type="term" value="C:MLL3/4 complex"/>
    <property type="evidence" value="ECO:0007669"/>
    <property type="project" value="TreeGrafter"/>
</dbReference>
<proteinExistence type="predicted"/>
<dbReference type="InterPro" id="IPR001965">
    <property type="entry name" value="Znf_PHD"/>
</dbReference>
<evidence type="ECO:0000256" key="6">
    <source>
        <dbReference type="ARBA" id="ARBA00023015"/>
    </source>
</evidence>
<keyword evidence="12" id="KW-1185">Reference proteome</keyword>
<evidence type="ECO:0000256" key="7">
    <source>
        <dbReference type="ARBA" id="ARBA00023163"/>
    </source>
</evidence>
<dbReference type="InterPro" id="IPR019787">
    <property type="entry name" value="Znf_PHD-finger"/>
</dbReference>
<reference evidence="13" key="1">
    <citation type="submission" date="2016-06" db="UniProtKB">
        <authorList>
            <consortium name="WormBaseParasite"/>
        </authorList>
    </citation>
    <scope>IDENTIFICATION</scope>
</reference>
<sequence length="216" mass="24225">MLAMVNAAAASRDGDQESSETDDTRHRIEENDYIRTVVVTCAEDLYFLRMPVCLICGSIGQGVEGTMVTCVTCAQSYHTYCVGQHDKLSLTVVKRGWRCLDCTVCEGCGDGRDESNLILCDECDISYHIYCLDPPIESIPQGPWRSSAFLNDYFQLSLTVVKRGWRCLDCTVCEGCGDGRDESNLILCDECDISYHIYCLDPPIESIPQGPWRCKW</sequence>
<evidence type="ECO:0000313" key="12">
    <source>
        <dbReference type="Proteomes" id="UP000271098"/>
    </source>
</evidence>
<gene>
    <name evidence="11" type="ORF">GPUH_LOCUS10832</name>
</gene>
<evidence type="ECO:0000256" key="3">
    <source>
        <dbReference type="ARBA" id="ARBA00022737"/>
    </source>
</evidence>
<evidence type="ECO:0000259" key="10">
    <source>
        <dbReference type="PROSITE" id="PS50016"/>
    </source>
</evidence>
<dbReference type="PROSITE" id="PS50016">
    <property type="entry name" value="ZF_PHD_2"/>
    <property type="match status" value="3"/>
</dbReference>
<name>A0A183DQ41_9BILA</name>
<evidence type="ECO:0000256" key="1">
    <source>
        <dbReference type="ARBA" id="ARBA00004123"/>
    </source>
</evidence>
<evidence type="ECO:0000256" key="9">
    <source>
        <dbReference type="PROSITE-ProRule" id="PRU00146"/>
    </source>
</evidence>
<comment type="subcellular location">
    <subcellularLocation>
        <location evidence="1">Nucleus</location>
    </subcellularLocation>
</comment>
<keyword evidence="2" id="KW-0479">Metal-binding</keyword>
<dbReference type="GO" id="GO:0003713">
    <property type="term" value="F:transcription coactivator activity"/>
    <property type="evidence" value="ECO:0007669"/>
    <property type="project" value="TreeGrafter"/>
</dbReference>
<dbReference type="WBParaSite" id="GPUH_0001084501-mRNA-1">
    <property type="protein sequence ID" value="GPUH_0001084501-mRNA-1"/>
    <property type="gene ID" value="GPUH_0001084501"/>
</dbReference>
<feature type="domain" description="PHD-type" evidence="10">
    <location>
        <begin position="102"/>
        <end position="173"/>
    </location>
</feature>
<dbReference type="EMBL" id="UYRT01078180">
    <property type="protein sequence ID" value="VDN17972.1"/>
    <property type="molecule type" value="Genomic_DNA"/>
</dbReference>
<keyword evidence="7" id="KW-0804">Transcription</keyword>
<protein>
    <submittedName>
        <fullName evidence="13">PHD-type domain-containing protein</fullName>
    </submittedName>
</protein>
<dbReference type="SUPFAM" id="SSF57903">
    <property type="entry name" value="FYVE/PHD zinc finger"/>
    <property type="match status" value="3"/>
</dbReference>
<evidence type="ECO:0000313" key="13">
    <source>
        <dbReference type="WBParaSite" id="GPUH_0001084501-mRNA-1"/>
    </source>
</evidence>
<keyword evidence="4 9" id="KW-0863">Zinc-finger</keyword>
<dbReference type="InterPro" id="IPR011011">
    <property type="entry name" value="Znf_FYVE_PHD"/>
</dbReference>
<dbReference type="Proteomes" id="UP000271098">
    <property type="component" value="Unassembled WGS sequence"/>
</dbReference>
<keyword evidence="3" id="KW-0677">Repeat</keyword>
<dbReference type="GO" id="GO:0045944">
    <property type="term" value="P:positive regulation of transcription by RNA polymerase II"/>
    <property type="evidence" value="ECO:0007669"/>
    <property type="project" value="TreeGrafter"/>
</dbReference>
<evidence type="ECO:0000256" key="4">
    <source>
        <dbReference type="ARBA" id="ARBA00022771"/>
    </source>
</evidence>
<keyword evidence="8" id="KW-0539">Nucleus</keyword>